<evidence type="ECO:0000256" key="4">
    <source>
        <dbReference type="ARBA" id="ARBA00022737"/>
    </source>
</evidence>
<proteinExistence type="inferred from homology"/>
<dbReference type="EC" id="3.4.21.107" evidence="8"/>
<evidence type="ECO:0000259" key="7">
    <source>
        <dbReference type="PROSITE" id="PS50106"/>
    </source>
</evidence>
<dbReference type="EMBL" id="JAUKPO010000041">
    <property type="protein sequence ID" value="MDO1451043.1"/>
    <property type="molecule type" value="Genomic_DNA"/>
</dbReference>
<dbReference type="InterPro" id="IPR009003">
    <property type="entry name" value="Peptidase_S1_PA"/>
</dbReference>
<protein>
    <submittedName>
        <fullName evidence="8">Do family serine endopeptidase</fullName>
        <ecNumber evidence="8">3.4.21.107</ecNumber>
    </submittedName>
</protein>
<evidence type="ECO:0000313" key="9">
    <source>
        <dbReference type="Proteomes" id="UP001168528"/>
    </source>
</evidence>
<organism evidence="8 9">
    <name type="scientific">Rhodocytophaga aerolata</name>
    <dbReference type="NCBI Taxonomy" id="455078"/>
    <lineage>
        <taxon>Bacteria</taxon>
        <taxon>Pseudomonadati</taxon>
        <taxon>Bacteroidota</taxon>
        <taxon>Cytophagia</taxon>
        <taxon>Cytophagales</taxon>
        <taxon>Rhodocytophagaceae</taxon>
        <taxon>Rhodocytophaga</taxon>
    </lineage>
</organism>
<evidence type="ECO:0000256" key="5">
    <source>
        <dbReference type="ARBA" id="ARBA00022801"/>
    </source>
</evidence>
<accession>A0ABT8RIP9</accession>
<dbReference type="Pfam" id="PF13180">
    <property type="entry name" value="PDZ_2"/>
    <property type="match status" value="1"/>
</dbReference>
<name>A0ABT8RIP9_9BACT</name>
<dbReference type="PRINTS" id="PR00834">
    <property type="entry name" value="PROTEASES2C"/>
</dbReference>
<keyword evidence="9" id="KW-1185">Reference proteome</keyword>
<keyword evidence="3" id="KW-0732">Signal</keyword>
<evidence type="ECO:0000256" key="6">
    <source>
        <dbReference type="ARBA" id="ARBA00022825"/>
    </source>
</evidence>
<dbReference type="SUPFAM" id="SSF50494">
    <property type="entry name" value="Trypsin-like serine proteases"/>
    <property type="match status" value="1"/>
</dbReference>
<feature type="domain" description="PDZ" evidence="7">
    <location>
        <begin position="290"/>
        <end position="381"/>
    </location>
</feature>
<evidence type="ECO:0000256" key="1">
    <source>
        <dbReference type="ARBA" id="ARBA00010541"/>
    </source>
</evidence>
<gene>
    <name evidence="8" type="ORF">Q0590_32515</name>
</gene>
<dbReference type="SMART" id="SM00228">
    <property type="entry name" value="PDZ"/>
    <property type="match status" value="2"/>
</dbReference>
<sequence>MKLIAWKEMGTTIMAAVLGGCITLGAYKALEEDNKVIIEKVPENYSRVASSYTKSGDINPAAHPDFSMAAEKVTPAVVHIRSSMKGRETPVQNIPSPFRDFFGDDFFGERFRGFNDPAQASGSGVIISQDGYILTNDHVIDKADEIEVTLHDKRSYKAKVIGTDPSTDLALIQIKEKDLPTLPLANSDEVKVGQWVLAVGNPFNLESTVTAGIISAKGRSINILQRNKTPIESFIQTDAAVNPGNSGGALVNLNGELIGINTAIATPTGTYAGYSFAVPTSIASKVVEDFIKYGKVQRAYLGIVIRDVNGKLASEKDLSVNTGVYVDSLMADGAGKAGGIKIGDVITKVDDRNVSSVAELQELIGRHRPGDEVTVTINRKGDEKKLKIPLKNLEGKTEIVKDTRSEVIKSLGAEFTDITEQEKEKANLEAGVKVSKLYPGTLRSSTNMKEGFIITKVNRKPVNSARQLAQMLESEEGGILIEGVYPGDPTVYYYAFGL</sequence>
<dbReference type="RefSeq" id="WP_302041843.1">
    <property type="nucleotide sequence ID" value="NZ_JAUKPO010000041.1"/>
</dbReference>
<keyword evidence="6" id="KW-0720">Serine protease</keyword>
<dbReference type="Gene3D" id="2.30.42.10">
    <property type="match status" value="2"/>
</dbReference>
<evidence type="ECO:0000256" key="3">
    <source>
        <dbReference type="ARBA" id="ARBA00022729"/>
    </source>
</evidence>
<comment type="caution">
    <text evidence="8">The sequence shown here is derived from an EMBL/GenBank/DDBJ whole genome shotgun (WGS) entry which is preliminary data.</text>
</comment>
<evidence type="ECO:0000256" key="2">
    <source>
        <dbReference type="ARBA" id="ARBA00022670"/>
    </source>
</evidence>
<dbReference type="InterPro" id="IPR036034">
    <property type="entry name" value="PDZ_sf"/>
</dbReference>
<dbReference type="SUPFAM" id="SSF50156">
    <property type="entry name" value="PDZ domain-like"/>
    <property type="match status" value="2"/>
</dbReference>
<keyword evidence="5 8" id="KW-0378">Hydrolase</keyword>
<dbReference type="NCBIfam" id="TIGR02037">
    <property type="entry name" value="degP_htrA_DO"/>
    <property type="match status" value="1"/>
</dbReference>
<reference evidence="8" key="1">
    <citation type="submission" date="2023-07" db="EMBL/GenBank/DDBJ databases">
        <title>The genome sequence of Rhodocytophaga aerolata KACC 12507.</title>
        <authorList>
            <person name="Zhang X."/>
        </authorList>
    </citation>
    <scope>NUCLEOTIDE SEQUENCE</scope>
    <source>
        <strain evidence="8">KACC 12507</strain>
    </source>
</reference>
<dbReference type="InterPro" id="IPR011782">
    <property type="entry name" value="Pept_S1C_Do"/>
</dbReference>
<dbReference type="PROSITE" id="PS50106">
    <property type="entry name" value="PDZ"/>
    <property type="match status" value="1"/>
</dbReference>
<evidence type="ECO:0000313" key="8">
    <source>
        <dbReference type="EMBL" id="MDO1451043.1"/>
    </source>
</evidence>
<dbReference type="InterPro" id="IPR001478">
    <property type="entry name" value="PDZ"/>
</dbReference>
<dbReference type="Gene3D" id="2.40.10.120">
    <property type="match status" value="1"/>
</dbReference>
<dbReference type="Proteomes" id="UP001168528">
    <property type="component" value="Unassembled WGS sequence"/>
</dbReference>
<keyword evidence="2" id="KW-0645">Protease</keyword>
<dbReference type="GO" id="GO:0016787">
    <property type="term" value="F:hydrolase activity"/>
    <property type="evidence" value="ECO:0007669"/>
    <property type="project" value="UniProtKB-KW"/>
</dbReference>
<dbReference type="Pfam" id="PF13365">
    <property type="entry name" value="Trypsin_2"/>
    <property type="match status" value="1"/>
</dbReference>
<dbReference type="InterPro" id="IPR001940">
    <property type="entry name" value="Peptidase_S1C"/>
</dbReference>
<dbReference type="PROSITE" id="PS51257">
    <property type="entry name" value="PROKAR_LIPOPROTEIN"/>
    <property type="match status" value="1"/>
</dbReference>
<dbReference type="PANTHER" id="PTHR22939">
    <property type="entry name" value="SERINE PROTEASE FAMILY S1C HTRA-RELATED"/>
    <property type="match status" value="1"/>
</dbReference>
<keyword evidence="4" id="KW-0677">Repeat</keyword>
<comment type="similarity">
    <text evidence="1">Belongs to the peptidase S1C family.</text>
</comment>
<dbReference type="PANTHER" id="PTHR22939:SF129">
    <property type="entry name" value="SERINE PROTEASE HTRA2, MITOCHONDRIAL"/>
    <property type="match status" value="1"/>
</dbReference>